<dbReference type="EMBL" id="CP049331">
    <property type="protein sequence ID" value="QIH40809.1"/>
    <property type="molecule type" value="Genomic_DNA"/>
</dbReference>
<reference evidence="1 2" key="1">
    <citation type="submission" date="2020-02" db="EMBL/GenBank/DDBJ databases">
        <title>A complete genome of a marine bacterium Vibrio sp. ZWAL4003 isolated from the mangrove sediment with the ability to degrade polysaccharides.</title>
        <authorList>
            <person name="Wu J."/>
            <person name="Qu W."/>
            <person name="Zeng R."/>
        </authorList>
    </citation>
    <scope>NUCLEOTIDE SEQUENCE [LARGE SCALE GENOMIC DNA]</scope>
    <source>
        <strain evidence="1 2">ZWAL4003</strain>
    </source>
</reference>
<protein>
    <submittedName>
        <fullName evidence="1">Uncharacterized protein</fullName>
    </submittedName>
</protein>
<dbReference type="AlphaFoldDB" id="A0A6G7CFE3"/>
<evidence type="ECO:0000313" key="1">
    <source>
        <dbReference type="EMBL" id="QIH40809.1"/>
    </source>
</evidence>
<dbReference type="RefSeq" id="WP_165310225.1">
    <property type="nucleotide sequence ID" value="NZ_CP049331.1"/>
</dbReference>
<sequence>MAKTHFYSKPKQRWVKPSASTGIKFAQYGATLGTRYGPQGVVIGGALGFVTGALVGGVLDELDII</sequence>
<gene>
    <name evidence="1" type="ORF">G5S32_01880</name>
</gene>
<name>A0A6G7CFE3_9VIBR</name>
<organism evidence="1 2">
    <name type="scientific">Vibrio ziniensis</name>
    <dbReference type="NCBI Taxonomy" id="2711221"/>
    <lineage>
        <taxon>Bacteria</taxon>
        <taxon>Pseudomonadati</taxon>
        <taxon>Pseudomonadota</taxon>
        <taxon>Gammaproteobacteria</taxon>
        <taxon>Vibrionales</taxon>
        <taxon>Vibrionaceae</taxon>
        <taxon>Vibrio</taxon>
    </lineage>
</organism>
<dbReference type="KEGG" id="vzi:G5S32_01880"/>
<accession>A0A6G7CFE3</accession>
<evidence type="ECO:0000313" key="2">
    <source>
        <dbReference type="Proteomes" id="UP000503003"/>
    </source>
</evidence>
<dbReference type="Proteomes" id="UP000503003">
    <property type="component" value="Chromosome 1"/>
</dbReference>
<proteinExistence type="predicted"/>
<keyword evidence="2" id="KW-1185">Reference proteome</keyword>